<dbReference type="EC" id="2.7.8.12" evidence="3"/>
<dbReference type="PANTHER" id="PTHR37316:SF3">
    <property type="entry name" value="TEICHOIC ACID GLYCEROL-PHOSPHATE TRANSFERASE"/>
    <property type="match status" value="1"/>
</dbReference>
<keyword evidence="2" id="KW-0472">Membrane</keyword>
<gene>
    <name evidence="3" type="primary">tagF</name>
    <name evidence="3" type="ORF">BHLFYP23_00042</name>
</gene>
<evidence type="ECO:0000256" key="2">
    <source>
        <dbReference type="SAM" id="Phobius"/>
    </source>
</evidence>
<organism evidence="3">
    <name type="scientific">Blautia hansenii</name>
    <name type="common">Ruminococcus hansenii</name>
    <dbReference type="NCBI Taxonomy" id="1322"/>
    <lineage>
        <taxon>Bacteria</taxon>
        <taxon>Bacillati</taxon>
        <taxon>Bacillota</taxon>
        <taxon>Clostridia</taxon>
        <taxon>Lachnospirales</taxon>
        <taxon>Lachnospiraceae</taxon>
        <taxon>Blautia</taxon>
    </lineage>
</organism>
<keyword evidence="2" id="KW-0812">Transmembrane</keyword>
<dbReference type="Pfam" id="PF04464">
    <property type="entry name" value="Glyphos_transf"/>
    <property type="match status" value="1"/>
</dbReference>
<dbReference type="InterPro" id="IPR043148">
    <property type="entry name" value="TagF_C"/>
</dbReference>
<dbReference type="InterPro" id="IPR007554">
    <property type="entry name" value="Glycerophosphate_synth"/>
</dbReference>
<protein>
    <submittedName>
        <fullName evidence="3">CDP-glycerol:poly(Glycerophosphate) glycerophosphotransferase</fullName>
        <ecNumber evidence="3">2.7.8.12</ecNumber>
    </submittedName>
</protein>
<accession>A0A6N2TNJ3</accession>
<sequence>MGNLKEKLERVKFKDILAIGTCVCAIPYALYLKKKRPDMWLICEDYNEARDNGYWLFKYIREQQPQQDVVYAINKKSVDYNRVKDLGEIIQYSSYKHWAYYLAASKNISSQKGGKPNAAVCYLLEVYGILKNTRVFLQHGVICNDMPWCYYENTKMRLFVCGALKEYNFIRDTYGYPEGYVKYLGLTRFDGLHDFKVKKNQVLVMPSWREWIATPTSKSKELDSDVKNFVSTDYYQHWNAVLNSEKIDKILKEYNLELIFYPHRNMQKYIEEFKTNSENITIADWKQYDVQGLLKESALLITDLSSIFMDFGYMRKPMIYYQFDMEKFRKGQYQQGYFEYKRDGFGPVCETLEELENALEKLAKRNLQIEETYLEREKEFFPLWDTENCKRNYEAIKSLEK</sequence>
<dbReference type="EMBL" id="CACRSY010000012">
    <property type="protein sequence ID" value="VYT07400.1"/>
    <property type="molecule type" value="Genomic_DNA"/>
</dbReference>
<evidence type="ECO:0000313" key="3">
    <source>
        <dbReference type="EMBL" id="VYT07400.1"/>
    </source>
</evidence>
<dbReference type="PANTHER" id="PTHR37316">
    <property type="entry name" value="TEICHOIC ACID GLYCEROL-PHOSPHATE PRIMASE"/>
    <property type="match status" value="1"/>
</dbReference>
<dbReference type="GO" id="GO:0016020">
    <property type="term" value="C:membrane"/>
    <property type="evidence" value="ECO:0007669"/>
    <property type="project" value="InterPro"/>
</dbReference>
<feature type="coiled-coil region" evidence="1">
    <location>
        <begin position="352"/>
        <end position="379"/>
    </location>
</feature>
<dbReference type="Gene3D" id="3.40.50.12580">
    <property type="match status" value="1"/>
</dbReference>
<proteinExistence type="predicted"/>
<dbReference type="SUPFAM" id="SSF53756">
    <property type="entry name" value="UDP-Glycosyltransferase/glycogen phosphorylase"/>
    <property type="match status" value="1"/>
</dbReference>
<evidence type="ECO:0000256" key="1">
    <source>
        <dbReference type="SAM" id="Coils"/>
    </source>
</evidence>
<keyword evidence="1" id="KW-0175">Coiled coil</keyword>
<dbReference type="RefSeq" id="WP_156342367.1">
    <property type="nucleotide sequence ID" value="NZ_CACRSY010000012.1"/>
</dbReference>
<keyword evidence="2" id="KW-1133">Transmembrane helix</keyword>
<keyword evidence="3" id="KW-0808">Transferase</keyword>
<feature type="transmembrane region" description="Helical" evidence="2">
    <location>
        <begin position="16"/>
        <end position="32"/>
    </location>
</feature>
<name>A0A6N2TNJ3_BLAHA</name>
<dbReference type="InterPro" id="IPR051612">
    <property type="entry name" value="Teichoic_Acid_Biosynth"/>
</dbReference>
<dbReference type="GO" id="GO:0047355">
    <property type="term" value="F:CDP-glycerol glycerophosphotransferase activity"/>
    <property type="evidence" value="ECO:0007669"/>
    <property type="project" value="UniProtKB-EC"/>
</dbReference>
<dbReference type="AlphaFoldDB" id="A0A6N2TNJ3"/>
<reference evidence="3" key="1">
    <citation type="submission" date="2019-11" db="EMBL/GenBank/DDBJ databases">
        <authorList>
            <person name="Feng L."/>
        </authorList>
    </citation>
    <scope>NUCLEOTIDE SEQUENCE</scope>
    <source>
        <strain evidence="3">BhanseniiLFYP23</strain>
    </source>
</reference>